<sequence>MRVARAADAQPVRRSGERAQGPVRPWKFLRHPRAEPHQARPPATRAARPSAGPPGHLCTGPSRATRPPVLPGRPAIGPRVHRATHVHPATDVHRATRPLGRGATCPPGPPCHRAYRATGRPGRPFTGLPRHRATGPSGDWAARPPLHPSTRSPLQPSTPPPVHPSTRPPGHPVGRATRRLGASEMWPEALSMGIWCTDSTCTGCSAAGDRGWGGLLPGLGSNPPQRHVPGCPWAGRQVVHLRDGVRGIPITLRCTTRPVDTSCPECTSRGCSVARKAATNTSARLTTETCQLRGVPELVGLLDGGAVRSAAVSPPHGVETGAPWAGRGRRWSGRRWSGRRR</sequence>
<feature type="region of interest" description="Disordered" evidence="1">
    <location>
        <begin position="1"/>
        <end position="75"/>
    </location>
</feature>
<feature type="region of interest" description="Disordered" evidence="1">
    <location>
        <begin position="89"/>
        <end position="176"/>
    </location>
</feature>
<accession>A0ABS4UHK5</accession>
<reference evidence="2 3" key="1">
    <citation type="submission" date="2021-03" db="EMBL/GenBank/DDBJ databases">
        <title>Sequencing the genomes of 1000 actinobacteria strains.</title>
        <authorList>
            <person name="Klenk H.-P."/>
        </authorList>
    </citation>
    <scope>NUCLEOTIDE SEQUENCE [LARGE SCALE GENOMIC DNA]</scope>
    <source>
        <strain evidence="2 3">DSM 18824</strain>
    </source>
</reference>
<evidence type="ECO:0000313" key="3">
    <source>
        <dbReference type="Proteomes" id="UP000755585"/>
    </source>
</evidence>
<feature type="compositionally biased region" description="Basic residues" evidence="1">
    <location>
        <begin position="327"/>
        <end position="341"/>
    </location>
</feature>
<proteinExistence type="predicted"/>
<evidence type="ECO:0000256" key="1">
    <source>
        <dbReference type="SAM" id="MobiDB-lite"/>
    </source>
</evidence>
<comment type="caution">
    <text evidence="2">The sequence shown here is derived from an EMBL/GenBank/DDBJ whole genome shotgun (WGS) entry which is preliminary data.</text>
</comment>
<dbReference type="EMBL" id="JAGINT010000001">
    <property type="protein sequence ID" value="MBP2351105.1"/>
    <property type="molecule type" value="Genomic_DNA"/>
</dbReference>
<name>A0ABS4UHK5_9ACTN</name>
<organism evidence="2 3">
    <name type="scientific">Kribbella aluminosa</name>
    <dbReference type="NCBI Taxonomy" id="416017"/>
    <lineage>
        <taxon>Bacteria</taxon>
        <taxon>Bacillati</taxon>
        <taxon>Actinomycetota</taxon>
        <taxon>Actinomycetes</taxon>
        <taxon>Propionibacteriales</taxon>
        <taxon>Kribbellaceae</taxon>
        <taxon>Kribbella</taxon>
    </lineage>
</organism>
<gene>
    <name evidence="2" type="ORF">JOF29_002188</name>
</gene>
<evidence type="ECO:0000313" key="2">
    <source>
        <dbReference type="EMBL" id="MBP2351105.1"/>
    </source>
</evidence>
<dbReference type="Proteomes" id="UP000755585">
    <property type="component" value="Unassembled WGS sequence"/>
</dbReference>
<feature type="region of interest" description="Disordered" evidence="1">
    <location>
        <begin position="311"/>
        <end position="341"/>
    </location>
</feature>
<keyword evidence="3" id="KW-1185">Reference proteome</keyword>
<feature type="compositionally biased region" description="Low complexity" evidence="1">
    <location>
        <begin position="40"/>
        <end position="54"/>
    </location>
</feature>
<feature type="compositionally biased region" description="Pro residues" evidence="1">
    <location>
        <begin position="156"/>
        <end position="171"/>
    </location>
</feature>
<protein>
    <submittedName>
        <fullName evidence="2">Uncharacterized protein</fullName>
    </submittedName>
</protein>